<protein>
    <recommendedName>
        <fullName evidence="4">Catalase</fullName>
    </recommendedName>
</protein>
<gene>
    <name evidence="2" type="ORF">PG991_010191</name>
</gene>
<comment type="caution">
    <text evidence="2">The sequence shown here is derived from an EMBL/GenBank/DDBJ whole genome shotgun (WGS) entry which is preliminary data.</text>
</comment>
<dbReference type="EMBL" id="JAQQWI010000015">
    <property type="protein sequence ID" value="KAK8012816.1"/>
    <property type="molecule type" value="Genomic_DNA"/>
</dbReference>
<keyword evidence="3" id="KW-1185">Reference proteome</keyword>
<feature type="compositionally biased region" description="Acidic residues" evidence="1">
    <location>
        <begin position="125"/>
        <end position="141"/>
    </location>
</feature>
<reference evidence="2 3" key="1">
    <citation type="submission" date="2023-01" db="EMBL/GenBank/DDBJ databases">
        <title>Analysis of 21 Apiospora genomes using comparative genomics revels a genus with tremendous synthesis potential of carbohydrate active enzymes and secondary metabolites.</title>
        <authorList>
            <person name="Sorensen T."/>
        </authorList>
    </citation>
    <scope>NUCLEOTIDE SEQUENCE [LARGE SCALE GENOMIC DNA]</scope>
    <source>
        <strain evidence="2 3">CBS 20057</strain>
    </source>
</reference>
<organism evidence="2 3">
    <name type="scientific">Apiospora marii</name>
    <dbReference type="NCBI Taxonomy" id="335849"/>
    <lineage>
        <taxon>Eukaryota</taxon>
        <taxon>Fungi</taxon>
        <taxon>Dikarya</taxon>
        <taxon>Ascomycota</taxon>
        <taxon>Pezizomycotina</taxon>
        <taxon>Sordariomycetes</taxon>
        <taxon>Xylariomycetidae</taxon>
        <taxon>Amphisphaeriales</taxon>
        <taxon>Apiosporaceae</taxon>
        <taxon>Apiospora</taxon>
    </lineage>
</organism>
<evidence type="ECO:0008006" key="4">
    <source>
        <dbReference type="Google" id="ProtNLM"/>
    </source>
</evidence>
<dbReference type="Proteomes" id="UP001396898">
    <property type="component" value="Unassembled WGS sequence"/>
</dbReference>
<evidence type="ECO:0000256" key="1">
    <source>
        <dbReference type="SAM" id="MobiDB-lite"/>
    </source>
</evidence>
<evidence type="ECO:0000313" key="3">
    <source>
        <dbReference type="Proteomes" id="UP001396898"/>
    </source>
</evidence>
<feature type="region of interest" description="Disordered" evidence="1">
    <location>
        <begin position="107"/>
        <end position="173"/>
    </location>
</feature>
<feature type="compositionally biased region" description="Low complexity" evidence="1">
    <location>
        <begin position="149"/>
        <end position="159"/>
    </location>
</feature>
<sequence length="257" mass="27649">MDNWEDAVFSSRHMHNRVGGRAGKSKAGHKSHGGDGGGGAFDVRKSFGTYEVKLGKSKKASSSTLEILRLTADGEGVVGDLYLEGAMKATVLMAGSRKALNRVIDGLGDADGTPDAVTTSAVCSDDGEEDGEGSQIAEDDSNGLSNPGDAADSDSSTDAGRQSLEEKQQGRFETFEKNSFRSPKFWSRFQGHEPRTDEVASRSGTGYLVFSGKDCRKFEGTISCDAINWDNKKISGWKTIKRSERDTPVLWHDQVVA</sequence>
<feature type="region of interest" description="Disordered" evidence="1">
    <location>
        <begin position="15"/>
        <end position="39"/>
    </location>
</feature>
<name>A0ABR1RIX2_9PEZI</name>
<feature type="compositionally biased region" description="Basic residues" evidence="1">
    <location>
        <begin position="15"/>
        <end position="31"/>
    </location>
</feature>
<evidence type="ECO:0000313" key="2">
    <source>
        <dbReference type="EMBL" id="KAK8012816.1"/>
    </source>
</evidence>
<proteinExistence type="predicted"/>
<feature type="compositionally biased region" description="Basic and acidic residues" evidence="1">
    <location>
        <begin position="163"/>
        <end position="173"/>
    </location>
</feature>
<accession>A0ABR1RIX2</accession>